<accession>F8PDY6</accession>
<dbReference type="GeneID" id="18821575"/>
<dbReference type="InterPro" id="IPR009003">
    <property type="entry name" value="Peptidase_S1_PA"/>
</dbReference>
<dbReference type="Proteomes" id="UP000008064">
    <property type="component" value="Unassembled WGS sequence"/>
</dbReference>
<name>F8PDY6_SERL9</name>
<sequence length="450" mass="49866">MFEVDDEDSGEETHMGPVTIWIGVSLDITSATAAHDAAQEILALLSKNEIVDVDIDFRGSIYRRHVGPVLVPPVNDLDPLLEVVSPINPALGLYISTRVRPNAQGTMAVYLAEGGKDNRLLGLSCRHVLISPEEPNTPVTWRPNAPSRDVLLLSGCAFNKFVDFIKLKARKDGIIVEYWNRLIERLKRQEAGGDTADATRAMASRIKAERLVTEAEEAMEAPQTFLKTVDRKWRTINNRVLGPILYCPPISLGVGNERFTEDWGMFQIDRAKLGTGFQGNVMDLGTNMTLDEFTCKCFPRDDANWSFTYPNDRLLPLVGTITDQQMHHPDMFDSNHEPCLLVVKSGNSTGTTIGRANGVFSVVREYYAHDMNINQTSMEWGIFSYSEGSGVFSEPGDSGSIIADIKGRIGGMLTGGSGTDKVDMTYATPFWWLLERIKANFPDAHLGVDF</sequence>
<protein>
    <recommendedName>
        <fullName evidence="2">Peptidase S1 domain-containing protein</fullName>
    </recommendedName>
</protein>
<evidence type="ECO:0000313" key="1">
    <source>
        <dbReference type="EMBL" id="EGO18583.1"/>
    </source>
</evidence>
<dbReference type="RefSeq" id="XP_007324610.1">
    <property type="nucleotide sequence ID" value="XM_007324548.1"/>
</dbReference>
<dbReference type="KEGG" id="sla:SERLADRAFT_480705"/>
<reference evidence="1" key="1">
    <citation type="submission" date="2011-04" db="EMBL/GenBank/DDBJ databases">
        <title>Evolution of plant cell wall degrading machinery underlies the functional diversity of forest fungi.</title>
        <authorList>
            <consortium name="US DOE Joint Genome Institute (JGI-PGF)"/>
            <person name="Eastwood D.C."/>
            <person name="Floudas D."/>
            <person name="Binder M."/>
            <person name="Majcherczyk A."/>
            <person name="Schneider P."/>
            <person name="Aerts A."/>
            <person name="Asiegbu F.O."/>
            <person name="Baker S.E."/>
            <person name="Barry K."/>
            <person name="Bendiksby M."/>
            <person name="Blumentritt M."/>
            <person name="Coutinho P.M."/>
            <person name="Cullen D."/>
            <person name="Cullen D."/>
            <person name="Gathman A."/>
            <person name="Goodell B."/>
            <person name="Henrissat B."/>
            <person name="Ihrmark K."/>
            <person name="Kauserud H."/>
            <person name="Kohler A."/>
            <person name="LaButti K."/>
            <person name="Lapidus A."/>
            <person name="Lavin J.L."/>
            <person name="Lee Y.-H."/>
            <person name="Lindquist E."/>
            <person name="Lilly W."/>
            <person name="Lucas S."/>
            <person name="Morin E."/>
            <person name="Murat C."/>
            <person name="Oguiza J.A."/>
            <person name="Park J."/>
            <person name="Pisabarro A.G."/>
            <person name="Riley R."/>
            <person name="Rosling A."/>
            <person name="Salamov A."/>
            <person name="Schmidt O."/>
            <person name="Schmutz J."/>
            <person name="Skrede I."/>
            <person name="Stenlid J."/>
            <person name="Wiebenga A."/>
            <person name="Xie X."/>
            <person name="Kues U."/>
            <person name="Hibbett D.S."/>
            <person name="Hoffmeister D."/>
            <person name="Hogberg N."/>
            <person name="Martin F."/>
            <person name="Grigoriev I.V."/>
            <person name="Watkinson S.C."/>
        </authorList>
    </citation>
    <scope>NUCLEOTIDE SEQUENCE</scope>
    <source>
        <strain evidence="1">S7.9</strain>
    </source>
</reference>
<dbReference type="AlphaFoldDB" id="F8PDY6"/>
<dbReference type="OrthoDB" id="3245817at2759"/>
<gene>
    <name evidence="1" type="ORF">SERLADRAFT_480705</name>
</gene>
<evidence type="ECO:0008006" key="2">
    <source>
        <dbReference type="Google" id="ProtNLM"/>
    </source>
</evidence>
<dbReference type="SUPFAM" id="SSF50494">
    <property type="entry name" value="Trypsin-like serine proteases"/>
    <property type="match status" value="1"/>
</dbReference>
<proteinExistence type="predicted"/>
<organism>
    <name type="scientific">Serpula lacrymans var. lacrymans (strain S7.9)</name>
    <name type="common">Dry rot fungus</name>
    <dbReference type="NCBI Taxonomy" id="578457"/>
    <lineage>
        <taxon>Eukaryota</taxon>
        <taxon>Fungi</taxon>
        <taxon>Dikarya</taxon>
        <taxon>Basidiomycota</taxon>
        <taxon>Agaricomycotina</taxon>
        <taxon>Agaricomycetes</taxon>
        <taxon>Agaricomycetidae</taxon>
        <taxon>Boletales</taxon>
        <taxon>Coniophorineae</taxon>
        <taxon>Serpulaceae</taxon>
        <taxon>Serpula</taxon>
    </lineage>
</organism>
<dbReference type="EMBL" id="GL945447">
    <property type="protein sequence ID" value="EGO18583.1"/>
    <property type="molecule type" value="Genomic_DNA"/>
</dbReference>
<dbReference type="HOGENOM" id="CLU_024804_0_0_1"/>